<dbReference type="GO" id="GO:0046872">
    <property type="term" value="F:metal ion binding"/>
    <property type="evidence" value="ECO:0007669"/>
    <property type="project" value="UniProtKB-KW"/>
</dbReference>
<feature type="binding site" evidence="6">
    <location>
        <position position="153"/>
    </location>
    <ligand>
        <name>Zn(2+)</name>
        <dbReference type="ChEBI" id="CHEBI:29105"/>
    </ligand>
</feature>
<sequence length="370" mass="40925">MVQRRRLRTLDSSGLVDYMESASCQNIVVLAGAGISVKAGIPDFRTMSNSVYNSQTDRYGLPSPQAMFDLDYFLHTSQAPFYDFCVRSLLPSASTRQPTVTHHFLGLLESKGLLRRCYTQNIDMLERLAGVTNEMIYEVHGTLKTASCANERCRRPTDGKSLFDKLRSGRRPTCDKCGSPQKPDIVFFGEKMPRKVQEQIKLDMPDMRKCDLLLVMGTSLAVQPFASFVDAVPRSTPRVFPSVRSEGSGRKGEYEDRGGGHAWGRCGNYRDLLLEGDCDKVVTGLCRDLGWLEELQGRVREWGGEGEEERIFGGNRRGSSSNRKLTKEGRSRSDRSLTSSGGRVSPKGGKMKRSQSGGRLGGGGGASVWP</sequence>
<dbReference type="InterPro" id="IPR029035">
    <property type="entry name" value="DHS-like_NAD/FAD-binding_dom"/>
</dbReference>
<dbReference type="GO" id="GO:0005634">
    <property type="term" value="C:nucleus"/>
    <property type="evidence" value="ECO:0007669"/>
    <property type="project" value="TreeGrafter"/>
</dbReference>
<dbReference type="InterPro" id="IPR003000">
    <property type="entry name" value="Sirtuin"/>
</dbReference>
<evidence type="ECO:0000256" key="7">
    <source>
        <dbReference type="SAM" id="MobiDB-lite"/>
    </source>
</evidence>
<dbReference type="PANTHER" id="PTHR11085:SF6">
    <property type="entry name" value="NAD-DEPENDENT PROTEIN DEACETYLASE SIRTUIN-2"/>
    <property type="match status" value="1"/>
</dbReference>
<evidence type="ECO:0000256" key="1">
    <source>
        <dbReference type="ARBA" id="ARBA00001947"/>
    </source>
</evidence>
<dbReference type="PROSITE" id="PS50305">
    <property type="entry name" value="SIRTUIN"/>
    <property type="match status" value="1"/>
</dbReference>
<keyword evidence="3 6" id="KW-0479">Metal-binding</keyword>
<dbReference type="PANTHER" id="PTHR11085">
    <property type="entry name" value="NAD-DEPENDENT PROTEIN DEACYLASE SIRTUIN-5, MITOCHONDRIAL-RELATED"/>
    <property type="match status" value="1"/>
</dbReference>
<dbReference type="Gene3D" id="3.30.1600.10">
    <property type="entry name" value="SIR2/SIRT2 'Small Domain"/>
    <property type="match status" value="1"/>
</dbReference>
<feature type="compositionally biased region" description="Gly residues" evidence="7">
    <location>
        <begin position="358"/>
        <end position="370"/>
    </location>
</feature>
<evidence type="ECO:0000256" key="2">
    <source>
        <dbReference type="ARBA" id="ARBA00022679"/>
    </source>
</evidence>
<dbReference type="SUPFAM" id="SSF52467">
    <property type="entry name" value="DHS-like NAD/FAD-binding domain"/>
    <property type="match status" value="1"/>
</dbReference>
<keyword evidence="5" id="KW-0520">NAD</keyword>
<name>A0A9W7L3E2_9STRA</name>
<evidence type="ECO:0000313" key="9">
    <source>
        <dbReference type="EMBL" id="GMI25203.1"/>
    </source>
</evidence>
<dbReference type="Pfam" id="PF02146">
    <property type="entry name" value="SIR2"/>
    <property type="match status" value="1"/>
</dbReference>
<feature type="compositionally biased region" description="Basic and acidic residues" evidence="7">
    <location>
        <begin position="247"/>
        <end position="258"/>
    </location>
</feature>
<evidence type="ECO:0000256" key="4">
    <source>
        <dbReference type="ARBA" id="ARBA00022833"/>
    </source>
</evidence>
<dbReference type="OrthoDB" id="420264at2759"/>
<comment type="cofactor">
    <cofactor evidence="1">
        <name>Zn(2+)</name>
        <dbReference type="ChEBI" id="CHEBI:29105"/>
    </cofactor>
</comment>
<feature type="domain" description="Deacetylase sirtuin-type" evidence="8">
    <location>
        <begin position="5"/>
        <end position="292"/>
    </location>
</feature>
<reference evidence="10" key="1">
    <citation type="journal article" date="2023" name="Commun. Biol.">
        <title>Genome analysis of Parmales, the sister group of diatoms, reveals the evolutionary specialization of diatoms from phago-mixotrophs to photoautotrophs.</title>
        <authorList>
            <person name="Ban H."/>
            <person name="Sato S."/>
            <person name="Yoshikawa S."/>
            <person name="Yamada K."/>
            <person name="Nakamura Y."/>
            <person name="Ichinomiya M."/>
            <person name="Sato N."/>
            <person name="Blanc-Mathieu R."/>
            <person name="Endo H."/>
            <person name="Kuwata A."/>
            <person name="Ogata H."/>
        </authorList>
    </citation>
    <scope>NUCLEOTIDE SEQUENCE [LARGE SCALE GENOMIC DNA]</scope>
</reference>
<feature type="region of interest" description="Disordered" evidence="7">
    <location>
        <begin position="239"/>
        <end position="258"/>
    </location>
</feature>
<dbReference type="Proteomes" id="UP001165065">
    <property type="component" value="Unassembled WGS sequence"/>
</dbReference>
<accession>A0A9W7L3E2</accession>
<dbReference type="GO" id="GO:0017136">
    <property type="term" value="F:histone deacetylase activity, NAD-dependent"/>
    <property type="evidence" value="ECO:0007669"/>
    <property type="project" value="TreeGrafter"/>
</dbReference>
<dbReference type="GO" id="GO:0070403">
    <property type="term" value="F:NAD+ binding"/>
    <property type="evidence" value="ECO:0007669"/>
    <property type="project" value="InterPro"/>
</dbReference>
<evidence type="ECO:0000256" key="5">
    <source>
        <dbReference type="ARBA" id="ARBA00023027"/>
    </source>
</evidence>
<dbReference type="InterPro" id="IPR026590">
    <property type="entry name" value="Ssirtuin_cat_dom"/>
</dbReference>
<dbReference type="InterPro" id="IPR050134">
    <property type="entry name" value="NAD-dep_sirtuin_deacylases"/>
</dbReference>
<proteinExistence type="predicted"/>
<evidence type="ECO:0000256" key="6">
    <source>
        <dbReference type="PROSITE-ProRule" id="PRU00236"/>
    </source>
</evidence>
<keyword evidence="2" id="KW-0808">Transferase</keyword>
<feature type="binding site" evidence="6">
    <location>
        <position position="148"/>
    </location>
    <ligand>
        <name>Zn(2+)</name>
        <dbReference type="ChEBI" id="CHEBI:29105"/>
    </ligand>
</feature>
<protein>
    <recommendedName>
        <fullName evidence="8">Deacetylase sirtuin-type domain-containing protein</fullName>
    </recommendedName>
</protein>
<feature type="region of interest" description="Disordered" evidence="7">
    <location>
        <begin position="303"/>
        <end position="370"/>
    </location>
</feature>
<feature type="active site" description="Proton acceptor" evidence="6">
    <location>
        <position position="140"/>
    </location>
</feature>
<organism evidence="9 10">
    <name type="scientific">Triparma columacea</name>
    <dbReference type="NCBI Taxonomy" id="722753"/>
    <lineage>
        <taxon>Eukaryota</taxon>
        <taxon>Sar</taxon>
        <taxon>Stramenopiles</taxon>
        <taxon>Ochrophyta</taxon>
        <taxon>Bolidophyceae</taxon>
        <taxon>Parmales</taxon>
        <taxon>Triparmaceae</taxon>
        <taxon>Triparma</taxon>
    </lineage>
</organism>
<evidence type="ECO:0000313" key="10">
    <source>
        <dbReference type="Proteomes" id="UP001165065"/>
    </source>
</evidence>
<gene>
    <name evidence="9" type="ORF">TrCOL_g4952</name>
</gene>
<feature type="binding site" evidence="6">
    <location>
        <position position="174"/>
    </location>
    <ligand>
        <name>Zn(2+)</name>
        <dbReference type="ChEBI" id="CHEBI:29105"/>
    </ligand>
</feature>
<evidence type="ECO:0000259" key="8">
    <source>
        <dbReference type="PROSITE" id="PS50305"/>
    </source>
</evidence>
<evidence type="ECO:0000256" key="3">
    <source>
        <dbReference type="ARBA" id="ARBA00022723"/>
    </source>
</evidence>
<dbReference type="Gene3D" id="3.40.50.1220">
    <property type="entry name" value="TPP-binding domain"/>
    <property type="match status" value="1"/>
</dbReference>
<comment type="caution">
    <text evidence="9">The sequence shown here is derived from an EMBL/GenBank/DDBJ whole genome shotgun (WGS) entry which is preliminary data.</text>
</comment>
<dbReference type="AlphaFoldDB" id="A0A9W7L3E2"/>
<feature type="compositionally biased region" description="Basic and acidic residues" evidence="7">
    <location>
        <begin position="325"/>
        <end position="335"/>
    </location>
</feature>
<dbReference type="EMBL" id="BRYA01000604">
    <property type="protein sequence ID" value="GMI25203.1"/>
    <property type="molecule type" value="Genomic_DNA"/>
</dbReference>
<feature type="binding site" evidence="6">
    <location>
        <position position="177"/>
    </location>
    <ligand>
        <name>Zn(2+)</name>
        <dbReference type="ChEBI" id="CHEBI:29105"/>
    </ligand>
</feature>
<keyword evidence="4 6" id="KW-0862">Zinc</keyword>
<dbReference type="InterPro" id="IPR026591">
    <property type="entry name" value="Sirtuin_cat_small_dom_sf"/>
</dbReference>
<keyword evidence="10" id="KW-1185">Reference proteome</keyword>